<dbReference type="PANTHER" id="PTHR14085:SF3">
    <property type="entry name" value="WD REPEAT-CONTAINING PROTEIN 46"/>
    <property type="match status" value="1"/>
</dbReference>
<evidence type="ECO:0000313" key="12">
    <source>
        <dbReference type="Proteomes" id="UP000189580"/>
    </source>
</evidence>
<evidence type="ECO:0000313" key="11">
    <source>
        <dbReference type="EMBL" id="ANB15769.1"/>
    </source>
</evidence>
<comment type="function">
    <text evidence="1">Involved in nucleolar processing of pre-18S ribosomal RNA.</text>
</comment>
<keyword evidence="3" id="KW-0698">rRNA processing</keyword>
<evidence type="ECO:0000256" key="4">
    <source>
        <dbReference type="ARBA" id="ARBA00022574"/>
    </source>
</evidence>
<dbReference type="GO" id="GO:0000480">
    <property type="term" value="P:endonucleolytic cleavage in 5'-ETS of tricistronic rRNA transcript (SSU-rRNA, 5.8S rRNA, LSU-rRNA)"/>
    <property type="evidence" value="ECO:0007669"/>
    <property type="project" value="EnsemblFungi"/>
</dbReference>
<gene>
    <name evidence="11" type="primary">UTP7</name>
    <name evidence="11" type="ORF">AWJ20_3413</name>
</gene>
<dbReference type="EMBL" id="CP014503">
    <property type="protein sequence ID" value="ANB15769.1"/>
    <property type="molecule type" value="Genomic_DNA"/>
</dbReference>
<organism evidence="11 12">
    <name type="scientific">Sugiyamaella lignohabitans</name>
    <dbReference type="NCBI Taxonomy" id="796027"/>
    <lineage>
        <taxon>Eukaryota</taxon>
        <taxon>Fungi</taxon>
        <taxon>Dikarya</taxon>
        <taxon>Ascomycota</taxon>
        <taxon>Saccharomycotina</taxon>
        <taxon>Dipodascomycetes</taxon>
        <taxon>Dipodascales</taxon>
        <taxon>Trichomonascaceae</taxon>
        <taxon>Sugiyamaella</taxon>
    </lineage>
</organism>
<feature type="repeat" description="WD" evidence="8">
    <location>
        <begin position="255"/>
        <end position="296"/>
    </location>
</feature>
<dbReference type="SMART" id="SM00320">
    <property type="entry name" value="WD40"/>
    <property type="match status" value="5"/>
</dbReference>
<comment type="subcellular location">
    <subcellularLocation>
        <location evidence="2">Nucleus</location>
        <location evidence="2">Nucleolus</location>
    </subcellularLocation>
</comment>
<dbReference type="Gene3D" id="2.130.10.10">
    <property type="entry name" value="YVTN repeat-like/Quinoprotein amine dehydrogenase"/>
    <property type="match status" value="2"/>
</dbReference>
<dbReference type="OrthoDB" id="10251154at2759"/>
<dbReference type="RefSeq" id="XP_018738246.1">
    <property type="nucleotide sequence ID" value="XM_018880426.1"/>
</dbReference>
<dbReference type="InterPro" id="IPR019775">
    <property type="entry name" value="WD40_repeat_CS"/>
</dbReference>
<evidence type="ECO:0000256" key="3">
    <source>
        <dbReference type="ARBA" id="ARBA00022552"/>
    </source>
</evidence>
<dbReference type="GO" id="GO:0000447">
    <property type="term" value="P:endonucleolytic cleavage in ITS1 to separate SSU-rRNA from 5.8S rRNA and LSU-rRNA from tricistronic rRNA transcript (SSU-rRNA, 5.8S rRNA, LSU-rRNA)"/>
    <property type="evidence" value="ECO:0007669"/>
    <property type="project" value="EnsemblFungi"/>
</dbReference>
<dbReference type="PANTHER" id="PTHR14085">
    <property type="entry name" value="WD-REPEAT PROTEIN BING4"/>
    <property type="match status" value="1"/>
</dbReference>
<dbReference type="PROSITE" id="PS50082">
    <property type="entry name" value="WD_REPEATS_2"/>
    <property type="match status" value="1"/>
</dbReference>
<keyword evidence="12" id="KW-1185">Reference proteome</keyword>
<feature type="compositionally biased region" description="Basic and acidic residues" evidence="9">
    <location>
        <begin position="444"/>
        <end position="455"/>
    </location>
</feature>
<keyword evidence="5" id="KW-0677">Repeat</keyword>
<feature type="region of interest" description="Disordered" evidence="9">
    <location>
        <begin position="444"/>
        <end position="475"/>
    </location>
</feature>
<proteinExistence type="predicted"/>
<name>A0A167FVZ8_9ASCO</name>
<protein>
    <recommendedName>
        <fullName evidence="7">U three protein 7</fullName>
    </recommendedName>
</protein>
<dbReference type="InterPro" id="IPR012952">
    <property type="entry name" value="BING4_C_dom"/>
</dbReference>
<dbReference type="InterPro" id="IPR015943">
    <property type="entry name" value="WD40/YVTN_repeat-like_dom_sf"/>
</dbReference>
<dbReference type="PROSITE" id="PS50294">
    <property type="entry name" value="WD_REPEATS_REGION"/>
    <property type="match status" value="1"/>
</dbReference>
<dbReference type="GO" id="GO:0000472">
    <property type="term" value="P:endonucleolytic cleavage to generate mature 5'-end of SSU-rRNA from (SSU-rRNA, 5.8S rRNA, LSU-rRNA)"/>
    <property type="evidence" value="ECO:0007669"/>
    <property type="project" value="EnsemblFungi"/>
</dbReference>
<dbReference type="SMART" id="SM01033">
    <property type="entry name" value="BING4CT"/>
    <property type="match status" value="1"/>
</dbReference>
<evidence type="ECO:0000256" key="5">
    <source>
        <dbReference type="ARBA" id="ARBA00022737"/>
    </source>
</evidence>
<dbReference type="Pfam" id="PF08149">
    <property type="entry name" value="BING4CT"/>
    <property type="match status" value="1"/>
</dbReference>
<evidence type="ECO:0000256" key="2">
    <source>
        <dbReference type="ARBA" id="ARBA00004604"/>
    </source>
</evidence>
<evidence type="ECO:0000259" key="10">
    <source>
        <dbReference type="SMART" id="SM01033"/>
    </source>
</evidence>
<dbReference type="AlphaFoldDB" id="A0A167FVZ8"/>
<dbReference type="GeneID" id="30035433"/>
<dbReference type="Proteomes" id="UP000189580">
    <property type="component" value="Chromosome b"/>
</dbReference>
<dbReference type="GO" id="GO:0032040">
    <property type="term" value="C:small-subunit processome"/>
    <property type="evidence" value="ECO:0007669"/>
    <property type="project" value="EnsemblFungi"/>
</dbReference>
<feature type="domain" description="BING4 C-terminal" evidence="10">
    <location>
        <begin position="339"/>
        <end position="420"/>
    </location>
</feature>
<evidence type="ECO:0000256" key="1">
    <source>
        <dbReference type="ARBA" id="ARBA00004099"/>
    </source>
</evidence>
<dbReference type="KEGG" id="slb:AWJ20_3413"/>
<keyword evidence="6" id="KW-0539">Nucleus</keyword>
<accession>A0A167FVZ8</accession>
<dbReference type="GO" id="GO:0030688">
    <property type="term" value="C:preribosome, small subunit precursor"/>
    <property type="evidence" value="ECO:0007669"/>
    <property type="project" value="EnsemblFungi"/>
</dbReference>
<dbReference type="PROSITE" id="PS00678">
    <property type="entry name" value="WD_REPEATS_1"/>
    <property type="match status" value="1"/>
</dbReference>
<dbReference type="InterPro" id="IPR036322">
    <property type="entry name" value="WD40_repeat_dom_sf"/>
</dbReference>
<evidence type="ECO:0000256" key="9">
    <source>
        <dbReference type="SAM" id="MobiDB-lite"/>
    </source>
</evidence>
<dbReference type="Pfam" id="PF00400">
    <property type="entry name" value="WD40"/>
    <property type="match status" value="1"/>
</dbReference>
<dbReference type="FunFam" id="2.130.10.10:FF:000378">
    <property type="entry name" value="U3 small nucleolar RNA-associated protein 7"/>
    <property type="match status" value="1"/>
</dbReference>
<keyword evidence="4 8" id="KW-0853">WD repeat</keyword>
<sequence length="522" mass="58137">MSDELDVQKYKRGNSRPLRNVKDKKLRGQLKSLDERFKAAAKSAAATDYLLLEEKGYLEAEGDIEKTFKVSQKEIKESVDVSTQKKRFDLNLPTFGPYCADYSLTGNSLVLGGQKGHIAAFDWKQGKLSTELNVNETVRAVKWLQSDNQFFAVAQKKYTYIYDAQGTEVHALKRHIEATKLEYLPYHFLLASAGNTGYIKYQDVSTGQLVAELKTKLGSTSTLTQNPYNAVLHAGHANGTVTLWAPSMPDPLVKLLTSRGPVRALAIDRSGTYMAAAGTDKSLKIWDVRTFKELESYYTPTAASSLHISDSGLLAVGWGPHVQIWKDVLTKTGPKQSAPYMNHLIPGSQINTVRFCPFEDVLGLGHAQGFSSIVVPGSGEANFDSLEINPYANATRVGRRETEVRSLLNKLRPEMIALDPNAIGTVDKRSNQERLKPAELEALAERQQGDQESKLQPRISTKGKNSAIRKHLRKKTQNVIDERKLRIEAALKREKQLRQRKHNERLGLEVDKDAGAALSRFG</sequence>
<reference evidence="11 12" key="1">
    <citation type="submission" date="2016-02" db="EMBL/GenBank/DDBJ databases">
        <title>Complete genome sequence and transcriptome regulation of the pentose utilising yeast Sugiyamaella lignohabitans.</title>
        <authorList>
            <person name="Bellasio M."/>
            <person name="Peymann A."/>
            <person name="Valli M."/>
            <person name="Sipitzky M."/>
            <person name="Graf A."/>
            <person name="Sauer M."/>
            <person name="Marx H."/>
            <person name="Mattanovich D."/>
        </authorList>
    </citation>
    <scope>NUCLEOTIDE SEQUENCE [LARGE SCALE GENOMIC DNA]</scope>
    <source>
        <strain evidence="11 12">CBS 10342</strain>
    </source>
</reference>
<evidence type="ECO:0000256" key="6">
    <source>
        <dbReference type="ARBA" id="ARBA00023242"/>
    </source>
</evidence>
<dbReference type="InterPro" id="IPR040315">
    <property type="entry name" value="WDR46/Utp7"/>
</dbReference>
<dbReference type="InterPro" id="IPR001680">
    <property type="entry name" value="WD40_rpt"/>
</dbReference>
<evidence type="ECO:0000256" key="8">
    <source>
        <dbReference type="PROSITE-ProRule" id="PRU00221"/>
    </source>
</evidence>
<dbReference type="GO" id="GO:0030686">
    <property type="term" value="C:90S preribosome"/>
    <property type="evidence" value="ECO:0007669"/>
    <property type="project" value="TreeGrafter"/>
</dbReference>
<evidence type="ECO:0000256" key="7">
    <source>
        <dbReference type="ARBA" id="ARBA00076453"/>
    </source>
</evidence>
<feature type="region of interest" description="Disordered" evidence="9">
    <location>
        <begin position="1"/>
        <end position="22"/>
    </location>
</feature>
<dbReference type="SUPFAM" id="SSF50978">
    <property type="entry name" value="WD40 repeat-like"/>
    <property type="match status" value="1"/>
</dbReference>